<evidence type="ECO:0000313" key="1">
    <source>
        <dbReference type="EMBL" id="RIV17696.1"/>
    </source>
</evidence>
<gene>
    <name evidence="1" type="ORF">DYU11_31115</name>
</gene>
<organism evidence="1 2">
    <name type="scientific">Fibrisoma montanum</name>
    <dbReference type="NCBI Taxonomy" id="2305895"/>
    <lineage>
        <taxon>Bacteria</taxon>
        <taxon>Pseudomonadati</taxon>
        <taxon>Bacteroidota</taxon>
        <taxon>Cytophagia</taxon>
        <taxon>Cytophagales</taxon>
        <taxon>Spirosomataceae</taxon>
        <taxon>Fibrisoma</taxon>
    </lineage>
</organism>
<dbReference type="EMBL" id="QXED01000016">
    <property type="protein sequence ID" value="RIV17696.1"/>
    <property type="molecule type" value="Genomic_DNA"/>
</dbReference>
<dbReference type="AlphaFoldDB" id="A0A418LWI3"/>
<comment type="caution">
    <text evidence="1">The sequence shown here is derived from an EMBL/GenBank/DDBJ whole genome shotgun (WGS) entry which is preliminary data.</text>
</comment>
<name>A0A418LWI3_9BACT</name>
<evidence type="ECO:0000313" key="2">
    <source>
        <dbReference type="Proteomes" id="UP000283523"/>
    </source>
</evidence>
<keyword evidence="2" id="KW-1185">Reference proteome</keyword>
<protein>
    <submittedName>
        <fullName evidence="1">Uncharacterized protein</fullName>
    </submittedName>
</protein>
<dbReference type="Proteomes" id="UP000283523">
    <property type="component" value="Unassembled WGS sequence"/>
</dbReference>
<accession>A0A418LWI3</accession>
<proteinExistence type="predicted"/>
<dbReference type="RefSeq" id="WP_119671662.1">
    <property type="nucleotide sequence ID" value="NZ_QXED01000016.1"/>
</dbReference>
<reference evidence="1 2" key="1">
    <citation type="submission" date="2018-08" db="EMBL/GenBank/DDBJ databases">
        <title>Fibrisoma montanum sp. nov., isolated from Danxia mountain soil.</title>
        <authorList>
            <person name="Huang Y."/>
        </authorList>
    </citation>
    <scope>NUCLEOTIDE SEQUENCE [LARGE SCALE GENOMIC DNA]</scope>
    <source>
        <strain evidence="1 2">HYT19</strain>
    </source>
</reference>
<sequence>MPSFQSVATHTHVSTNDTFETVLNQSINCFTGVRQNALGVLYRYARYPHRIHQRYSAPLALPVLRQFRADTYWAMGGGVRTNPLLHSFSQVCARFAITLLEVDTFLAAKEGYLLALAKAQPDSLPPLDSSHRPLIRMLLRIILSPTALNDSLVATCQRLADCLQAINWLSSVLNARSILAEPLGRRQLELVLDSIRTELETLDLPVESLPAEVRSAIGVIGRHFVDKLDELEQLMACSACQIARRSCCRNGLTTSKSA</sequence>